<proteinExistence type="predicted"/>
<dbReference type="PANTHER" id="PTHR33619:SF3">
    <property type="entry name" value="POLYSACCHARIDE EXPORT PROTEIN GFCE-RELATED"/>
    <property type="match status" value="1"/>
</dbReference>
<dbReference type="InterPro" id="IPR058781">
    <property type="entry name" value="HH_AprE-like"/>
</dbReference>
<feature type="domain" description="Polysaccharide export protein N-terminal" evidence="3">
    <location>
        <begin position="28"/>
        <end position="103"/>
    </location>
</feature>
<dbReference type="InterPro" id="IPR049712">
    <property type="entry name" value="Poly_export"/>
</dbReference>
<dbReference type="Pfam" id="PF25994">
    <property type="entry name" value="HH_AprE"/>
    <property type="match status" value="1"/>
</dbReference>
<evidence type="ECO:0000313" key="7">
    <source>
        <dbReference type="Proteomes" id="UP000611708"/>
    </source>
</evidence>
<dbReference type="InterPro" id="IPR019554">
    <property type="entry name" value="Soluble_ligand-bd"/>
</dbReference>
<keyword evidence="7" id="KW-1185">Reference proteome</keyword>
<feature type="domain" description="Soluble ligand binding" evidence="4">
    <location>
        <begin position="109"/>
        <end position="142"/>
    </location>
</feature>
<gene>
    <name evidence="6" type="ORF">I2H36_15990</name>
</gene>
<dbReference type="Pfam" id="PF02563">
    <property type="entry name" value="Poly_export"/>
    <property type="match status" value="1"/>
</dbReference>
<evidence type="ECO:0000259" key="3">
    <source>
        <dbReference type="Pfam" id="PF02563"/>
    </source>
</evidence>
<evidence type="ECO:0000256" key="1">
    <source>
        <dbReference type="ARBA" id="ARBA00022729"/>
    </source>
</evidence>
<feature type="domain" description="AprE-like long alpha-helical hairpin" evidence="5">
    <location>
        <begin position="161"/>
        <end position="345"/>
    </location>
</feature>
<dbReference type="InterPro" id="IPR003715">
    <property type="entry name" value="Poly_export_N"/>
</dbReference>
<evidence type="ECO:0000259" key="4">
    <source>
        <dbReference type="Pfam" id="PF10531"/>
    </source>
</evidence>
<evidence type="ECO:0000259" key="5">
    <source>
        <dbReference type="Pfam" id="PF25994"/>
    </source>
</evidence>
<dbReference type="Pfam" id="PF10531">
    <property type="entry name" value="SLBB"/>
    <property type="match status" value="1"/>
</dbReference>
<dbReference type="PANTHER" id="PTHR33619">
    <property type="entry name" value="POLYSACCHARIDE EXPORT PROTEIN GFCE-RELATED"/>
    <property type="match status" value="1"/>
</dbReference>
<protein>
    <submittedName>
        <fullName evidence="6">Polysaccharide biosynthesis/export family protein</fullName>
    </submittedName>
</protein>
<keyword evidence="1 2" id="KW-0732">Signal</keyword>
<reference evidence="6 7" key="1">
    <citation type="submission" date="2020-11" db="EMBL/GenBank/DDBJ databases">
        <authorList>
            <person name="Kim M.K."/>
        </authorList>
    </citation>
    <scope>NUCLEOTIDE SEQUENCE [LARGE SCALE GENOMIC DNA]</scope>
    <source>
        <strain evidence="6 7">BT290</strain>
    </source>
</reference>
<organism evidence="6 7">
    <name type="scientific">Microvirga terrestris</name>
    <dbReference type="NCBI Taxonomy" id="2791024"/>
    <lineage>
        <taxon>Bacteria</taxon>
        <taxon>Pseudomonadati</taxon>
        <taxon>Pseudomonadota</taxon>
        <taxon>Alphaproteobacteria</taxon>
        <taxon>Hyphomicrobiales</taxon>
        <taxon>Methylobacteriaceae</taxon>
        <taxon>Microvirga</taxon>
    </lineage>
</organism>
<dbReference type="RefSeq" id="WP_196264907.1">
    <property type="nucleotide sequence ID" value="NZ_JADQDN010000009.1"/>
</dbReference>
<dbReference type="Proteomes" id="UP000611708">
    <property type="component" value="Unassembled WGS sequence"/>
</dbReference>
<accession>A0ABS0HVN7</accession>
<sequence length="439" mass="48066">MASIVIFAKRSLLILLALSATMGRVAQAEEQSYVLQIGDEVKITVFKEPDISGSYKVGANGFVSVPGVGEIKTAGLTPTQLRDVSKQALSDLHHANPSITVEVVQYSPVYIMGDVRNPGRQLYTPGLTVLQLIALAGGYPPPLGTTEGDSTAQEVEKQKLDLAVYREKYASQSIKRARLLAERDGKASFDTPAELEAMIGKDRLEQIKASEMHLKRSRVFEEEQRVRLLRRQAEEVVKGRAALEEQLEATKRLKVIIDSELRNIRDLKERGLTASTRVLELERISADTEMRINSGISMISQASQSLAGIDLLIRQTSEAARVKIAEQLVDTETELVVINRQLISAVELLNMRGISTPGSLTGQGEVRRRLSIVRKNKPEPILASENMQISPSDVLIVERVMEASTKNDVLATGSSSLAETAFLPQESNVAGNSSSPGRR</sequence>
<dbReference type="Gene3D" id="3.30.1950.10">
    <property type="entry name" value="wza like domain"/>
    <property type="match status" value="1"/>
</dbReference>
<evidence type="ECO:0000256" key="2">
    <source>
        <dbReference type="SAM" id="SignalP"/>
    </source>
</evidence>
<feature type="chain" id="PRO_5046700399" evidence="2">
    <location>
        <begin position="29"/>
        <end position="439"/>
    </location>
</feature>
<comment type="caution">
    <text evidence="6">The sequence shown here is derived from an EMBL/GenBank/DDBJ whole genome shotgun (WGS) entry which is preliminary data.</text>
</comment>
<feature type="signal peptide" evidence="2">
    <location>
        <begin position="1"/>
        <end position="28"/>
    </location>
</feature>
<dbReference type="EMBL" id="JADQDN010000009">
    <property type="protein sequence ID" value="MBF9197542.1"/>
    <property type="molecule type" value="Genomic_DNA"/>
</dbReference>
<name>A0ABS0HVN7_9HYPH</name>
<evidence type="ECO:0000313" key="6">
    <source>
        <dbReference type="EMBL" id="MBF9197542.1"/>
    </source>
</evidence>